<evidence type="ECO:0000313" key="3">
    <source>
        <dbReference type="Proteomes" id="UP001500782"/>
    </source>
</evidence>
<sequence length="511" mass="54904">MSQPQPNLDPNQSKLMYRFLNGIERAGNKLPDPFFIFVYLAAFVILLSWLISSLGVSVVHPGTGEELPVRSLVSGEGLNYILSSMLTNFTGFAPLGLVLTMMLGIGLAEKVGLLESAIKKSILNAPKSLITYAVIFIGILGNLASDAAFVLIPPLAAMVFYTVGRHPLAGLAAGFAGVGAGFTANIFIAGTDALLAGISTEAAKAVDPNIIVTPVDNWYFMIVSVVILSIVGALITEKIIEPRLGTYKGKVDKALEESSPLEGRALRNSAIAGLVYLGLVALVLFWPNSPLRNEDGGIVPSPFLSNIVPIILFFFITVAVAYGVTVKKITGTKDIPKYMAEAMKDMSGYIVLIFAAAQFIAYFNWSNLGTWVAVNGAEFLTSIDLTGLPVVIGFSMLTALLNLLIFSGSAQWALEAPVFIPMMMLLDYHPAFIQAAYRIADSSTNIITPLNPYILIVLAFMREYDKKAGLGTLISLMLPYTIIFYTIWLVLLVAFALLGIPFGPGIGVYLP</sequence>
<feature type="transmembrane region" description="Helical" evidence="1">
    <location>
        <begin position="218"/>
        <end position="240"/>
    </location>
</feature>
<feature type="transmembrane region" description="Helical" evidence="1">
    <location>
        <begin position="482"/>
        <end position="502"/>
    </location>
</feature>
<feature type="transmembrane region" description="Helical" evidence="1">
    <location>
        <begin position="129"/>
        <end position="152"/>
    </location>
</feature>
<feature type="transmembrane region" description="Helical" evidence="1">
    <location>
        <begin position="307"/>
        <end position="325"/>
    </location>
</feature>
<feature type="transmembrane region" description="Helical" evidence="1">
    <location>
        <begin position="385"/>
        <end position="406"/>
    </location>
</feature>
<dbReference type="EMBL" id="BAAADJ010000004">
    <property type="protein sequence ID" value="GAA0316558.1"/>
    <property type="molecule type" value="Genomic_DNA"/>
</dbReference>
<dbReference type="InterPro" id="IPR004697">
    <property type="entry name" value="AbgT"/>
</dbReference>
<keyword evidence="3" id="KW-1185">Reference proteome</keyword>
<evidence type="ECO:0000313" key="2">
    <source>
        <dbReference type="EMBL" id="GAA0316558.1"/>
    </source>
</evidence>
<protein>
    <submittedName>
        <fullName evidence="2">p-aminobenzoyl-glutamate transporter</fullName>
    </submittedName>
</protein>
<accession>A0ABN0VT04</accession>
<feature type="transmembrane region" description="Helical" evidence="1">
    <location>
        <begin position="418"/>
        <end position="437"/>
    </location>
</feature>
<dbReference type="Proteomes" id="UP001500782">
    <property type="component" value="Unassembled WGS sequence"/>
</dbReference>
<comment type="caution">
    <text evidence="2">The sequence shown here is derived from an EMBL/GenBank/DDBJ whole genome shotgun (WGS) entry which is preliminary data.</text>
</comment>
<keyword evidence="1" id="KW-1133">Transmembrane helix</keyword>
<dbReference type="Pfam" id="PF03806">
    <property type="entry name" value="ABG_transport"/>
    <property type="match status" value="1"/>
</dbReference>
<feature type="transmembrane region" description="Helical" evidence="1">
    <location>
        <begin position="443"/>
        <end position="461"/>
    </location>
</feature>
<dbReference type="PANTHER" id="PTHR30282:SF0">
    <property type="entry name" value="P-AMINOBENZOYL-GLUTAMATE TRANSPORT PROTEIN"/>
    <property type="match status" value="1"/>
</dbReference>
<feature type="transmembrane region" description="Helical" evidence="1">
    <location>
        <begin position="34"/>
        <end position="60"/>
    </location>
</feature>
<dbReference type="PANTHER" id="PTHR30282">
    <property type="entry name" value="P-AMINOBENZOYL GLUTAMATE TRANSPORTER"/>
    <property type="match status" value="1"/>
</dbReference>
<evidence type="ECO:0000256" key="1">
    <source>
        <dbReference type="SAM" id="Phobius"/>
    </source>
</evidence>
<gene>
    <name evidence="2" type="primary">abgT</name>
    <name evidence="2" type="ORF">GCM10008967_03940</name>
</gene>
<feature type="transmembrane region" description="Helical" evidence="1">
    <location>
        <begin position="346"/>
        <end position="365"/>
    </location>
</feature>
<feature type="transmembrane region" description="Helical" evidence="1">
    <location>
        <begin position="269"/>
        <end position="287"/>
    </location>
</feature>
<feature type="transmembrane region" description="Helical" evidence="1">
    <location>
        <begin position="80"/>
        <end position="108"/>
    </location>
</feature>
<organism evidence="2 3">
    <name type="scientific">Bacillus carboniphilus</name>
    <dbReference type="NCBI Taxonomy" id="86663"/>
    <lineage>
        <taxon>Bacteria</taxon>
        <taxon>Bacillati</taxon>
        <taxon>Bacillota</taxon>
        <taxon>Bacilli</taxon>
        <taxon>Bacillales</taxon>
        <taxon>Bacillaceae</taxon>
        <taxon>Bacillus</taxon>
    </lineage>
</organism>
<keyword evidence="1" id="KW-0812">Transmembrane</keyword>
<reference evidence="2 3" key="1">
    <citation type="journal article" date="2019" name="Int. J. Syst. Evol. Microbiol.">
        <title>The Global Catalogue of Microorganisms (GCM) 10K type strain sequencing project: providing services to taxonomists for standard genome sequencing and annotation.</title>
        <authorList>
            <consortium name="The Broad Institute Genomics Platform"/>
            <consortium name="The Broad Institute Genome Sequencing Center for Infectious Disease"/>
            <person name="Wu L."/>
            <person name="Ma J."/>
        </authorList>
    </citation>
    <scope>NUCLEOTIDE SEQUENCE [LARGE SCALE GENOMIC DNA]</scope>
    <source>
        <strain evidence="2 3">JCM 9731</strain>
    </source>
</reference>
<proteinExistence type="predicted"/>
<name>A0ABN0VT04_9BACI</name>
<dbReference type="RefSeq" id="WP_343795867.1">
    <property type="nucleotide sequence ID" value="NZ_BAAADJ010000004.1"/>
</dbReference>
<keyword evidence="1" id="KW-0472">Membrane</keyword>